<dbReference type="Proteomes" id="UP000257109">
    <property type="component" value="Unassembled WGS sequence"/>
</dbReference>
<proteinExistence type="predicted"/>
<organism evidence="1 2">
    <name type="scientific">Mucuna pruriens</name>
    <name type="common">Velvet bean</name>
    <name type="synonym">Dolichos pruriens</name>
    <dbReference type="NCBI Taxonomy" id="157652"/>
    <lineage>
        <taxon>Eukaryota</taxon>
        <taxon>Viridiplantae</taxon>
        <taxon>Streptophyta</taxon>
        <taxon>Embryophyta</taxon>
        <taxon>Tracheophyta</taxon>
        <taxon>Spermatophyta</taxon>
        <taxon>Magnoliopsida</taxon>
        <taxon>eudicotyledons</taxon>
        <taxon>Gunneridae</taxon>
        <taxon>Pentapetalae</taxon>
        <taxon>rosids</taxon>
        <taxon>fabids</taxon>
        <taxon>Fabales</taxon>
        <taxon>Fabaceae</taxon>
        <taxon>Papilionoideae</taxon>
        <taxon>50 kb inversion clade</taxon>
        <taxon>NPAAA clade</taxon>
        <taxon>indigoferoid/millettioid clade</taxon>
        <taxon>Phaseoleae</taxon>
        <taxon>Mucuna</taxon>
    </lineage>
</organism>
<feature type="non-terminal residue" evidence="1">
    <location>
        <position position="1"/>
    </location>
</feature>
<dbReference type="EMBL" id="QJKJ01015564">
    <property type="protein sequence ID" value="RDX62321.1"/>
    <property type="molecule type" value="Genomic_DNA"/>
</dbReference>
<evidence type="ECO:0000313" key="2">
    <source>
        <dbReference type="Proteomes" id="UP000257109"/>
    </source>
</evidence>
<evidence type="ECO:0000313" key="1">
    <source>
        <dbReference type="EMBL" id="RDX62321.1"/>
    </source>
</evidence>
<comment type="caution">
    <text evidence="1">The sequence shown here is derived from an EMBL/GenBank/DDBJ whole genome shotgun (WGS) entry which is preliminary data.</text>
</comment>
<dbReference type="AlphaFoldDB" id="A0A371E8H4"/>
<gene>
    <name evidence="1" type="ORF">CR513_59364</name>
</gene>
<keyword evidence="2" id="KW-1185">Reference proteome</keyword>
<protein>
    <submittedName>
        <fullName evidence="1">Uncharacterized protein</fullName>
    </submittedName>
</protein>
<accession>A0A371E8H4</accession>
<name>A0A371E8H4_MUCPR</name>
<reference evidence="1" key="1">
    <citation type="submission" date="2018-05" db="EMBL/GenBank/DDBJ databases">
        <title>Draft genome of Mucuna pruriens seed.</title>
        <authorList>
            <person name="Nnadi N.E."/>
            <person name="Vos R."/>
            <person name="Hasami M.H."/>
            <person name="Devisetty U.K."/>
            <person name="Aguiy J.C."/>
        </authorList>
    </citation>
    <scope>NUCLEOTIDE SEQUENCE [LARGE SCALE GENOMIC DNA]</scope>
    <source>
        <strain evidence="1">JCA_2017</strain>
    </source>
</reference>
<sequence>MEPWRSRFSRTSRDTRSLMHDTPLQVHGFVLVFHVMSFWDASEALLKATRASKSGFLKP</sequence>